<gene>
    <name evidence="2" type="ORF">C1H76_3971</name>
</gene>
<dbReference type="AlphaFoldDB" id="A0A4V6DUI7"/>
<sequence length="409" mass="46396">MPSRAVKRQKIEPEPVFLLKHNAFADWAKDEQDIYIKGVKPAYLKGRGMGLVTSRKVRKSDELITVRPHSMIQPDPELFESSAKISPQAKLAFTLMSMDLAEDHLYRYCSSVWPDRKDFEGSLFWYDVGEDSKNEPWWEKLPPVVKAAASRLLDDFHRDIEALKDMKTALSDSIKPATFIYYWTIANTRSFAWKPKGQKKGTMVMCPFLDYMNHCPSETGCTVKVNDSGFTLIANRDYNVDEEILATYGAHSNDKLLVHYGFTVPASSDDSISLDAIIMPHLTQSQKQDLEAVGYLGNYNLTPDTNELCFRTQVALRARCLTSNEWEFFMNSGDDIATDQDADVRRDLAVFIQQAATTRATNEKALQEAKNNLPDSADAKRACFELILQRCDQIESALTKFCEVNPPLQ</sequence>
<dbReference type="SUPFAM" id="SSF82199">
    <property type="entry name" value="SET domain"/>
    <property type="match status" value="1"/>
</dbReference>
<accession>A0A4V6DUI7</accession>
<dbReference type="PANTHER" id="PTHR13271">
    <property type="entry name" value="UNCHARACTERIZED PUTATIVE METHYLTRANSFERASE"/>
    <property type="match status" value="1"/>
</dbReference>
<name>A0A4V6DUI7_9PEZI</name>
<reference evidence="2 3" key="1">
    <citation type="submission" date="2018-02" db="EMBL/GenBank/DDBJ databases">
        <title>Draft genome sequences of Elsinoe sp., causing black scab on jojoba.</title>
        <authorList>
            <person name="Stodart B."/>
            <person name="Jeffress S."/>
            <person name="Ash G."/>
            <person name="Arun Chinnappa K."/>
        </authorList>
    </citation>
    <scope>NUCLEOTIDE SEQUENCE [LARGE SCALE GENOMIC DNA]</scope>
    <source>
        <strain evidence="2 3">Hillstone_2</strain>
    </source>
</reference>
<evidence type="ECO:0000313" key="3">
    <source>
        <dbReference type="Proteomes" id="UP000308133"/>
    </source>
</evidence>
<comment type="caution">
    <text evidence="2">The sequence shown here is derived from an EMBL/GenBank/DDBJ whole genome shotgun (WGS) entry which is preliminary data.</text>
</comment>
<organism evidence="2 3">
    <name type="scientific">Elsinoe australis</name>
    <dbReference type="NCBI Taxonomy" id="40998"/>
    <lineage>
        <taxon>Eukaryota</taxon>
        <taxon>Fungi</taxon>
        <taxon>Dikarya</taxon>
        <taxon>Ascomycota</taxon>
        <taxon>Pezizomycotina</taxon>
        <taxon>Dothideomycetes</taxon>
        <taxon>Dothideomycetidae</taxon>
        <taxon>Myriangiales</taxon>
        <taxon>Elsinoaceae</taxon>
        <taxon>Elsinoe</taxon>
    </lineage>
</organism>
<dbReference type="Proteomes" id="UP000308133">
    <property type="component" value="Unassembled WGS sequence"/>
</dbReference>
<dbReference type="InterPro" id="IPR046341">
    <property type="entry name" value="SET_dom_sf"/>
</dbReference>
<evidence type="ECO:0000313" key="2">
    <source>
        <dbReference type="EMBL" id="TKX23772.1"/>
    </source>
</evidence>
<dbReference type="GO" id="GO:0016279">
    <property type="term" value="F:protein-lysine N-methyltransferase activity"/>
    <property type="evidence" value="ECO:0007669"/>
    <property type="project" value="TreeGrafter"/>
</dbReference>
<evidence type="ECO:0000259" key="1">
    <source>
        <dbReference type="Pfam" id="PF00856"/>
    </source>
</evidence>
<dbReference type="Gene3D" id="3.90.1410.10">
    <property type="entry name" value="set domain protein methyltransferase, domain 1"/>
    <property type="match status" value="1"/>
</dbReference>
<dbReference type="InterPro" id="IPR050600">
    <property type="entry name" value="SETD3_SETD6_MTase"/>
</dbReference>
<dbReference type="EMBL" id="PTQR01000051">
    <property type="protein sequence ID" value="TKX23772.1"/>
    <property type="molecule type" value="Genomic_DNA"/>
</dbReference>
<dbReference type="Pfam" id="PF00856">
    <property type="entry name" value="SET"/>
    <property type="match status" value="1"/>
</dbReference>
<dbReference type="PANTHER" id="PTHR13271:SF137">
    <property type="entry name" value="SET DOMAIN-CONTAINING PROTEIN"/>
    <property type="match status" value="1"/>
</dbReference>
<protein>
    <submittedName>
        <fullName evidence="2">SET domain-containing protein 7</fullName>
    </submittedName>
</protein>
<feature type="domain" description="SET" evidence="1">
    <location>
        <begin position="48"/>
        <end position="249"/>
    </location>
</feature>
<proteinExistence type="predicted"/>
<dbReference type="InterPro" id="IPR001214">
    <property type="entry name" value="SET_dom"/>
</dbReference>